<evidence type="ECO:0000313" key="2">
    <source>
        <dbReference type="EMBL" id="KAG2952053.1"/>
    </source>
</evidence>
<sequence length="72" mass="7162">MRVVAAEQAAQVSGKTEGAADFDGLPAADVEPNEKGDRDEEAARASGAAGIVGRGGETGSTSARATMTLPVM</sequence>
<dbReference type="EMBL" id="RCMK01000043">
    <property type="protein sequence ID" value="KAG2952053.1"/>
    <property type="molecule type" value="Genomic_DNA"/>
</dbReference>
<name>A0A8T1EFW3_9STRA</name>
<evidence type="ECO:0000313" key="3">
    <source>
        <dbReference type="Proteomes" id="UP000736787"/>
    </source>
</evidence>
<organism evidence="2 3">
    <name type="scientific">Phytophthora cactorum</name>
    <dbReference type="NCBI Taxonomy" id="29920"/>
    <lineage>
        <taxon>Eukaryota</taxon>
        <taxon>Sar</taxon>
        <taxon>Stramenopiles</taxon>
        <taxon>Oomycota</taxon>
        <taxon>Peronosporomycetes</taxon>
        <taxon>Peronosporales</taxon>
        <taxon>Peronosporaceae</taxon>
        <taxon>Phytophthora</taxon>
    </lineage>
</organism>
<reference evidence="2" key="1">
    <citation type="submission" date="2018-10" db="EMBL/GenBank/DDBJ databases">
        <title>Effector identification in a new, highly contiguous assembly of the strawberry crown rot pathogen Phytophthora cactorum.</title>
        <authorList>
            <person name="Armitage A.D."/>
            <person name="Nellist C.F."/>
            <person name="Bates H."/>
            <person name="Vickerstaff R.J."/>
            <person name="Harrison R.J."/>
        </authorList>
    </citation>
    <scope>NUCLEOTIDE SEQUENCE</scope>
    <source>
        <strain evidence="2">4040</strain>
    </source>
</reference>
<protein>
    <submittedName>
        <fullName evidence="2">Uncharacterized protein</fullName>
    </submittedName>
</protein>
<dbReference type="AlphaFoldDB" id="A0A8T1EFW3"/>
<comment type="caution">
    <text evidence="2">The sequence shown here is derived from an EMBL/GenBank/DDBJ whole genome shotgun (WGS) entry which is preliminary data.</text>
</comment>
<feature type="compositionally biased region" description="Basic and acidic residues" evidence="1">
    <location>
        <begin position="32"/>
        <end position="43"/>
    </location>
</feature>
<accession>A0A8T1EFW3</accession>
<feature type="region of interest" description="Disordered" evidence="1">
    <location>
        <begin position="1"/>
        <end position="72"/>
    </location>
</feature>
<proteinExistence type="predicted"/>
<evidence type="ECO:0000256" key="1">
    <source>
        <dbReference type="SAM" id="MobiDB-lite"/>
    </source>
</evidence>
<dbReference type="Proteomes" id="UP000736787">
    <property type="component" value="Unassembled WGS sequence"/>
</dbReference>
<gene>
    <name evidence="2" type="ORF">PC117_g3069</name>
</gene>